<feature type="transmembrane region" description="Helical" evidence="2">
    <location>
        <begin position="83"/>
        <end position="101"/>
    </location>
</feature>
<organism evidence="3 4">
    <name type="scientific">Papaver nudicaule</name>
    <name type="common">Iceland poppy</name>
    <dbReference type="NCBI Taxonomy" id="74823"/>
    <lineage>
        <taxon>Eukaryota</taxon>
        <taxon>Viridiplantae</taxon>
        <taxon>Streptophyta</taxon>
        <taxon>Embryophyta</taxon>
        <taxon>Tracheophyta</taxon>
        <taxon>Spermatophyta</taxon>
        <taxon>Magnoliopsida</taxon>
        <taxon>Ranunculales</taxon>
        <taxon>Papaveraceae</taxon>
        <taxon>Papaveroideae</taxon>
        <taxon>Papaver</taxon>
    </lineage>
</organism>
<dbReference type="Proteomes" id="UP001177140">
    <property type="component" value="Unassembled WGS sequence"/>
</dbReference>
<keyword evidence="4" id="KW-1185">Reference proteome</keyword>
<comment type="caution">
    <text evidence="3">The sequence shown here is derived from an EMBL/GenBank/DDBJ whole genome shotgun (WGS) entry which is preliminary data.</text>
</comment>
<dbReference type="PANTHER" id="PTHR12242:SF6">
    <property type="entry name" value="PROTEIN ROLLING PROTEIN"/>
    <property type="match status" value="1"/>
</dbReference>
<evidence type="ECO:0000313" key="3">
    <source>
        <dbReference type="EMBL" id="MCL7031831.1"/>
    </source>
</evidence>
<keyword evidence="2" id="KW-0472">Membrane</keyword>
<protein>
    <submittedName>
        <fullName evidence="3">Uncharacterized protein</fullName>
    </submittedName>
</protein>
<dbReference type="PANTHER" id="PTHR12242">
    <property type="entry name" value="OS02G0130600 PROTEIN-RELATED"/>
    <property type="match status" value="1"/>
</dbReference>
<dbReference type="AlphaFoldDB" id="A0AA41S893"/>
<accession>A0AA41S893</accession>
<evidence type="ECO:0000256" key="1">
    <source>
        <dbReference type="SAM" id="MobiDB-lite"/>
    </source>
</evidence>
<evidence type="ECO:0000256" key="2">
    <source>
        <dbReference type="SAM" id="Phobius"/>
    </source>
</evidence>
<sequence>MTLIPWYDFLCFAIVVGAIFAAIWMLLHKENDGRRKCATKYESLLLSQPDQDHGNVDSAEWTQPNHLRSYQLWTSCWRNLNPLWLLLTRFLSFVIMARFLAWDIQVHGKIMFLYYTEWTFTLVIIYFALGTITSAKGCWKNSRKPVNENNGRNSSVETNMEEGSESKRTSSFWANKVRAMVRVQSYREQDDNVAGFWGYLMQWRSQEFQMRGAKISWRYWRP</sequence>
<gene>
    <name evidence="3" type="ORF">MKW94_023691</name>
</gene>
<feature type="region of interest" description="Disordered" evidence="1">
    <location>
        <begin position="143"/>
        <end position="163"/>
    </location>
</feature>
<reference evidence="3" key="1">
    <citation type="submission" date="2022-03" db="EMBL/GenBank/DDBJ databases">
        <title>A functionally conserved STORR gene fusion in Papaver species that diverged 16.8 million years ago.</title>
        <authorList>
            <person name="Catania T."/>
        </authorList>
    </citation>
    <scope>NUCLEOTIDE SEQUENCE</scope>
    <source>
        <strain evidence="3">S-191538</strain>
    </source>
</reference>
<keyword evidence="2" id="KW-0812">Transmembrane</keyword>
<dbReference type="EMBL" id="JAJJMA010116414">
    <property type="protein sequence ID" value="MCL7031831.1"/>
    <property type="molecule type" value="Genomic_DNA"/>
</dbReference>
<feature type="transmembrane region" description="Helical" evidence="2">
    <location>
        <begin position="6"/>
        <end position="27"/>
    </location>
</feature>
<evidence type="ECO:0000313" key="4">
    <source>
        <dbReference type="Proteomes" id="UP001177140"/>
    </source>
</evidence>
<keyword evidence="2" id="KW-1133">Transmembrane helix</keyword>
<feature type="compositionally biased region" description="Polar residues" evidence="1">
    <location>
        <begin position="147"/>
        <end position="158"/>
    </location>
</feature>
<dbReference type="GO" id="GO:0016020">
    <property type="term" value="C:membrane"/>
    <property type="evidence" value="ECO:0007669"/>
    <property type="project" value="TreeGrafter"/>
</dbReference>
<name>A0AA41S893_PAPNU</name>
<proteinExistence type="predicted"/>
<feature type="transmembrane region" description="Helical" evidence="2">
    <location>
        <begin position="113"/>
        <end position="135"/>
    </location>
</feature>